<dbReference type="GO" id="GO:0004497">
    <property type="term" value="F:monooxygenase activity"/>
    <property type="evidence" value="ECO:0007669"/>
    <property type="project" value="UniProtKB-KW"/>
</dbReference>
<proteinExistence type="inferred from homology"/>
<dbReference type="PANTHER" id="PTHR24305">
    <property type="entry name" value="CYTOCHROME P450"/>
    <property type="match status" value="1"/>
</dbReference>
<dbReference type="GeneID" id="27326559"/>
<keyword evidence="9" id="KW-1185">Reference proteome</keyword>
<comment type="cofactor">
    <cofactor evidence="1 5">
        <name>heme</name>
        <dbReference type="ChEBI" id="CHEBI:30413"/>
    </cofactor>
</comment>
<dbReference type="PROSITE" id="PS00086">
    <property type="entry name" value="CYTOCHROME_P450"/>
    <property type="match status" value="1"/>
</dbReference>
<evidence type="ECO:0000256" key="7">
    <source>
        <dbReference type="SAM" id="Phobius"/>
    </source>
</evidence>
<comment type="similarity">
    <text evidence="6">Belongs to the cytochrome P450 family.</text>
</comment>
<evidence type="ECO:0000256" key="5">
    <source>
        <dbReference type="PIRSR" id="PIRSR602401-1"/>
    </source>
</evidence>
<evidence type="ECO:0000256" key="6">
    <source>
        <dbReference type="RuleBase" id="RU000461"/>
    </source>
</evidence>
<reference evidence="8 9" key="1">
    <citation type="submission" date="2015-01" db="EMBL/GenBank/DDBJ databases">
        <title>The Genome Sequence of Exophiala mesophila CBS40295.</title>
        <authorList>
            <consortium name="The Broad Institute Genomics Platform"/>
            <person name="Cuomo C."/>
            <person name="de Hoog S."/>
            <person name="Gorbushina A."/>
            <person name="Stielow B."/>
            <person name="Teixiera M."/>
            <person name="Abouelleil A."/>
            <person name="Chapman S.B."/>
            <person name="Priest M."/>
            <person name="Young S.K."/>
            <person name="Wortman J."/>
            <person name="Nusbaum C."/>
            <person name="Birren B."/>
        </authorList>
    </citation>
    <scope>NUCLEOTIDE SEQUENCE [LARGE SCALE GENOMIC DNA]</scope>
    <source>
        <strain evidence="8 9">CBS 40295</strain>
    </source>
</reference>
<accession>A0A0D1Z5D9</accession>
<keyword evidence="4 5" id="KW-0408">Iron</keyword>
<dbReference type="HOGENOM" id="CLU_001570_14_2_1"/>
<dbReference type="OMA" id="EDIICEC"/>
<dbReference type="GO" id="GO:0020037">
    <property type="term" value="F:heme binding"/>
    <property type="evidence" value="ECO:0007669"/>
    <property type="project" value="InterPro"/>
</dbReference>
<evidence type="ECO:0000256" key="1">
    <source>
        <dbReference type="ARBA" id="ARBA00001971"/>
    </source>
</evidence>
<dbReference type="InterPro" id="IPR001128">
    <property type="entry name" value="Cyt_P450"/>
</dbReference>
<keyword evidence="7" id="KW-0472">Membrane</keyword>
<evidence type="ECO:0000256" key="4">
    <source>
        <dbReference type="ARBA" id="ARBA00023004"/>
    </source>
</evidence>
<dbReference type="CDD" id="cd11059">
    <property type="entry name" value="CYP_fungal"/>
    <property type="match status" value="1"/>
</dbReference>
<keyword evidence="6" id="KW-0503">Monooxygenase</keyword>
<keyword evidence="5 6" id="KW-0349">Heme</keyword>
<evidence type="ECO:0000313" key="9">
    <source>
        <dbReference type="Proteomes" id="UP000054302"/>
    </source>
</evidence>
<protein>
    <submittedName>
        <fullName evidence="8">Uncharacterized protein</fullName>
    </submittedName>
</protein>
<keyword evidence="7" id="KW-0812">Transmembrane</keyword>
<dbReference type="PANTHER" id="PTHR24305:SF164">
    <property type="entry name" value="P450, PUTATIVE (EUROFUNG)-RELATED"/>
    <property type="match status" value="1"/>
</dbReference>
<dbReference type="OrthoDB" id="1470350at2759"/>
<organism evidence="8 9">
    <name type="scientific">Exophiala mesophila</name>
    <name type="common">Black yeast-like fungus</name>
    <dbReference type="NCBI Taxonomy" id="212818"/>
    <lineage>
        <taxon>Eukaryota</taxon>
        <taxon>Fungi</taxon>
        <taxon>Dikarya</taxon>
        <taxon>Ascomycota</taxon>
        <taxon>Pezizomycotina</taxon>
        <taxon>Eurotiomycetes</taxon>
        <taxon>Chaetothyriomycetidae</taxon>
        <taxon>Chaetothyriales</taxon>
        <taxon>Herpotrichiellaceae</taxon>
        <taxon>Exophiala</taxon>
    </lineage>
</organism>
<dbReference type="InterPro" id="IPR050121">
    <property type="entry name" value="Cytochrome_P450_monoxygenase"/>
</dbReference>
<dbReference type="Pfam" id="PF00067">
    <property type="entry name" value="p450"/>
    <property type="match status" value="1"/>
</dbReference>
<feature type="transmembrane region" description="Helical" evidence="7">
    <location>
        <begin position="78"/>
        <end position="99"/>
    </location>
</feature>
<dbReference type="STRING" id="212818.A0A0D1Z5D9"/>
<dbReference type="InterPro" id="IPR036396">
    <property type="entry name" value="Cyt_P450_sf"/>
</dbReference>
<dbReference type="GO" id="GO:0016705">
    <property type="term" value="F:oxidoreductase activity, acting on paired donors, with incorporation or reduction of molecular oxygen"/>
    <property type="evidence" value="ECO:0007669"/>
    <property type="project" value="InterPro"/>
</dbReference>
<dbReference type="VEuPathDB" id="FungiDB:PV10_08714"/>
<gene>
    <name evidence="8" type="ORF">PV10_08714</name>
</gene>
<dbReference type="GO" id="GO:0005506">
    <property type="term" value="F:iron ion binding"/>
    <property type="evidence" value="ECO:0007669"/>
    <property type="project" value="InterPro"/>
</dbReference>
<name>A0A0D1Z5D9_EXOME</name>
<dbReference type="SUPFAM" id="SSF48264">
    <property type="entry name" value="Cytochrome P450"/>
    <property type="match status" value="1"/>
</dbReference>
<feature type="binding site" description="axial binding residue" evidence="5">
    <location>
        <position position="516"/>
    </location>
    <ligand>
        <name>heme</name>
        <dbReference type="ChEBI" id="CHEBI:30413"/>
    </ligand>
    <ligandPart>
        <name>Fe</name>
        <dbReference type="ChEBI" id="CHEBI:18248"/>
    </ligandPart>
</feature>
<evidence type="ECO:0000313" key="8">
    <source>
        <dbReference type="EMBL" id="KIV89114.1"/>
    </source>
</evidence>
<dbReference type="Proteomes" id="UP000054302">
    <property type="component" value="Unassembled WGS sequence"/>
</dbReference>
<keyword evidence="2 5" id="KW-0479">Metal-binding</keyword>
<dbReference type="PRINTS" id="PR00385">
    <property type="entry name" value="P450"/>
</dbReference>
<dbReference type="InterPro" id="IPR002401">
    <property type="entry name" value="Cyt_P450_E_grp-I"/>
</dbReference>
<dbReference type="InterPro" id="IPR017972">
    <property type="entry name" value="Cyt_P450_CS"/>
</dbReference>
<sequence length="573" mass="64878">MLITPGYHPLNPHFTYGRISVAEKSAWGSTDLLYSYERPFIWCMRDRTCLYDARIPLNDTYISSRIAMAAVLFGSRPIVLALLCAVASLAAIVLYRLFFAPLSKFPGPKITAVTQLWMMYHEFKGDRTVLVDKLHSRYGPVVRLSPDEVSFNSYDSLKEIYGIKSTFSKSSFYDLFVYYNTRNTFTSLDKLNHSAKKRLVADRYTKSYVMQPSVANKVREHASAFMKQVTVQGPVLDVYTWLHYYALDAITNHLYGIYGTQTLSTPEHRGIVYDLSGVKHRTRLYMLHYFGWMMSLKSQMTFIMRKLSGHSTAFHVRGSRLNDYGENSVSAFRRDQANKDTVSACAKLFREIPNNEPAIAAECMDHLVAGVDTTGDAMCILMWRISTPEYAHVQDTLFAELSSIKDAFDPVTRTAPIAMLDRLPYLDAVIHEAMRWRPPVPMTLFRIVPPTGAVIAGHAVSAGTTVGCQSYSLHRVKEVFPNPDLFDPARWLTEDAAHLAAMRNYFWPFSSGGRMCLGHNLAMVEMKLIVAAVYMHYTTRLTPGVTEESMRMDDQLTSGVPYALSCPLEFVAR</sequence>
<dbReference type="EMBL" id="KN847525">
    <property type="protein sequence ID" value="KIV89114.1"/>
    <property type="molecule type" value="Genomic_DNA"/>
</dbReference>
<dbReference type="PRINTS" id="PR00463">
    <property type="entry name" value="EP450I"/>
</dbReference>
<keyword evidence="7" id="KW-1133">Transmembrane helix</keyword>
<dbReference type="RefSeq" id="XP_016220688.1">
    <property type="nucleotide sequence ID" value="XM_016373777.1"/>
</dbReference>
<evidence type="ECO:0000256" key="2">
    <source>
        <dbReference type="ARBA" id="ARBA00022723"/>
    </source>
</evidence>
<dbReference type="AlphaFoldDB" id="A0A0D1Z5D9"/>
<dbReference type="Gene3D" id="1.10.630.10">
    <property type="entry name" value="Cytochrome P450"/>
    <property type="match status" value="1"/>
</dbReference>
<evidence type="ECO:0000256" key="3">
    <source>
        <dbReference type="ARBA" id="ARBA00023002"/>
    </source>
</evidence>
<keyword evidence="3 6" id="KW-0560">Oxidoreductase</keyword>